<feature type="compositionally biased region" description="Polar residues" evidence="1">
    <location>
        <begin position="1"/>
        <end position="16"/>
    </location>
</feature>
<accession>A0A0S3SJB1</accession>
<proteinExistence type="predicted"/>
<dbReference type="EMBL" id="AP015040">
    <property type="protein sequence ID" value="BAT92933.1"/>
    <property type="molecule type" value="Genomic_DNA"/>
</dbReference>
<protein>
    <submittedName>
        <fullName evidence="2">Uncharacterized protein</fullName>
    </submittedName>
</protein>
<feature type="region of interest" description="Disordered" evidence="1">
    <location>
        <begin position="1"/>
        <end position="33"/>
    </location>
</feature>
<organism evidence="2 3">
    <name type="scientific">Vigna angularis var. angularis</name>
    <dbReference type="NCBI Taxonomy" id="157739"/>
    <lineage>
        <taxon>Eukaryota</taxon>
        <taxon>Viridiplantae</taxon>
        <taxon>Streptophyta</taxon>
        <taxon>Embryophyta</taxon>
        <taxon>Tracheophyta</taxon>
        <taxon>Spermatophyta</taxon>
        <taxon>Magnoliopsida</taxon>
        <taxon>eudicotyledons</taxon>
        <taxon>Gunneridae</taxon>
        <taxon>Pentapetalae</taxon>
        <taxon>rosids</taxon>
        <taxon>fabids</taxon>
        <taxon>Fabales</taxon>
        <taxon>Fabaceae</taxon>
        <taxon>Papilionoideae</taxon>
        <taxon>50 kb inversion clade</taxon>
        <taxon>NPAAA clade</taxon>
        <taxon>indigoferoid/millettioid clade</taxon>
        <taxon>Phaseoleae</taxon>
        <taxon>Vigna</taxon>
    </lineage>
</organism>
<reference evidence="2 3" key="1">
    <citation type="journal article" date="2015" name="Sci. Rep.">
        <title>The power of single molecule real-time sequencing technology in the de novo assembly of a eukaryotic genome.</title>
        <authorList>
            <person name="Sakai H."/>
            <person name="Naito K."/>
            <person name="Ogiso-Tanaka E."/>
            <person name="Takahashi Y."/>
            <person name="Iseki K."/>
            <person name="Muto C."/>
            <person name="Satou K."/>
            <person name="Teruya K."/>
            <person name="Shiroma A."/>
            <person name="Shimoji M."/>
            <person name="Hirano T."/>
            <person name="Itoh T."/>
            <person name="Kaga A."/>
            <person name="Tomooka N."/>
        </authorList>
    </citation>
    <scope>NUCLEOTIDE SEQUENCE [LARGE SCALE GENOMIC DNA]</scope>
    <source>
        <strain evidence="3">cv. Shumari</strain>
    </source>
</reference>
<dbReference type="AlphaFoldDB" id="A0A0S3SJB1"/>
<evidence type="ECO:0000256" key="1">
    <source>
        <dbReference type="SAM" id="MobiDB-lite"/>
    </source>
</evidence>
<feature type="non-terminal residue" evidence="2">
    <location>
        <position position="1"/>
    </location>
</feature>
<keyword evidence="3" id="KW-1185">Reference proteome</keyword>
<sequence length="86" mass="9865">PNPQTENPKFPNQRQALSAPPGPPHCPTHLLRLPQHPRHPHVVLFLPPQRSDFESPYVIDNLGFPNESLSRWFLLCHGRFHPISPL</sequence>
<evidence type="ECO:0000313" key="2">
    <source>
        <dbReference type="EMBL" id="BAT92933.1"/>
    </source>
</evidence>
<name>A0A0S3SJB1_PHAAN</name>
<gene>
    <name evidence="2" type="primary">Vigan.07G180400</name>
    <name evidence="2" type="ORF">VIGAN_07180400</name>
</gene>
<dbReference type="Proteomes" id="UP000291084">
    <property type="component" value="Chromosome 7"/>
</dbReference>
<evidence type="ECO:0000313" key="3">
    <source>
        <dbReference type="Proteomes" id="UP000291084"/>
    </source>
</evidence>